<keyword evidence="2" id="KW-1185">Reference proteome</keyword>
<accession>A0ACC1T8X1</accession>
<name>A0ACC1T8X1_9APHY</name>
<sequence length="160" mass="15956">MKITASVVGLCVAFAASAGVAFAAPQFESGSDQCYQPYELCLGLGIEPLPCCDGSFCFPLFGFGLCIGEGLTSTSSTVTSTTVSASSTSSSSTGSGDGLPSITGPTLSVPSSSIPTPSAPSITSSRPDTTSSRSRTSSREPFPTVSCPGPLDCDNTGTNA</sequence>
<gene>
    <name evidence="1" type="ORF">NM688_g2425</name>
</gene>
<organism evidence="1 2">
    <name type="scientific">Phlebia brevispora</name>
    <dbReference type="NCBI Taxonomy" id="194682"/>
    <lineage>
        <taxon>Eukaryota</taxon>
        <taxon>Fungi</taxon>
        <taxon>Dikarya</taxon>
        <taxon>Basidiomycota</taxon>
        <taxon>Agaricomycotina</taxon>
        <taxon>Agaricomycetes</taxon>
        <taxon>Polyporales</taxon>
        <taxon>Meruliaceae</taxon>
        <taxon>Phlebia</taxon>
    </lineage>
</organism>
<dbReference type="Proteomes" id="UP001148662">
    <property type="component" value="Unassembled WGS sequence"/>
</dbReference>
<evidence type="ECO:0000313" key="1">
    <source>
        <dbReference type="EMBL" id="KAJ3555712.1"/>
    </source>
</evidence>
<reference evidence="1" key="1">
    <citation type="submission" date="2022-07" db="EMBL/GenBank/DDBJ databases">
        <title>Genome Sequence of Phlebia brevispora.</title>
        <authorList>
            <person name="Buettner E."/>
        </authorList>
    </citation>
    <scope>NUCLEOTIDE SEQUENCE</scope>
    <source>
        <strain evidence="1">MPL23</strain>
    </source>
</reference>
<protein>
    <submittedName>
        <fullName evidence="1">Uncharacterized protein</fullName>
    </submittedName>
</protein>
<evidence type="ECO:0000313" key="2">
    <source>
        <dbReference type="Proteomes" id="UP001148662"/>
    </source>
</evidence>
<proteinExistence type="predicted"/>
<comment type="caution">
    <text evidence="1">The sequence shown here is derived from an EMBL/GenBank/DDBJ whole genome shotgun (WGS) entry which is preliminary data.</text>
</comment>
<dbReference type="EMBL" id="JANHOG010000305">
    <property type="protein sequence ID" value="KAJ3555712.1"/>
    <property type="molecule type" value="Genomic_DNA"/>
</dbReference>